<comment type="caution">
    <text evidence="2">The sequence shown here is derived from an EMBL/GenBank/DDBJ whole genome shotgun (WGS) entry which is preliminary data.</text>
</comment>
<dbReference type="Pfam" id="PF09346">
    <property type="entry name" value="SMI1_KNR4"/>
    <property type="match status" value="1"/>
</dbReference>
<evidence type="ECO:0000259" key="1">
    <source>
        <dbReference type="SMART" id="SM00860"/>
    </source>
</evidence>
<reference evidence="2 3" key="1">
    <citation type="journal article" date="2003" name="Int. J. Syst. Evol. Microbiol.">
        <title>Halobacillus salinus sp. nov., isolated from a salt lake on the coast of the East Sea in Korea.</title>
        <authorList>
            <person name="Yoon J.H."/>
            <person name="Kang K.H."/>
            <person name="Park Y.H."/>
        </authorList>
    </citation>
    <scope>NUCLEOTIDE SEQUENCE [LARGE SCALE GENOMIC DNA]</scope>
    <source>
        <strain evidence="2 3">HSL-3</strain>
    </source>
</reference>
<dbReference type="InterPro" id="IPR037883">
    <property type="entry name" value="Knr4/Smi1-like_sf"/>
</dbReference>
<evidence type="ECO:0000313" key="2">
    <source>
        <dbReference type="EMBL" id="TGB03663.1"/>
    </source>
</evidence>
<gene>
    <name evidence="2" type="ORF">E4663_01270</name>
</gene>
<name>A0A4Z0GZN0_9BACI</name>
<dbReference type="Gene3D" id="3.40.1580.10">
    <property type="entry name" value="SMI1/KNR4-like"/>
    <property type="match status" value="1"/>
</dbReference>
<feature type="domain" description="Knr4/Smi1-like" evidence="1">
    <location>
        <begin position="45"/>
        <end position="165"/>
    </location>
</feature>
<dbReference type="InterPro" id="IPR018958">
    <property type="entry name" value="Knr4/Smi1-like_dom"/>
</dbReference>
<protein>
    <submittedName>
        <fullName evidence="2">SMI1/KNR4 family protein</fullName>
    </submittedName>
</protein>
<sequence length="283" mass="32520">MFLTRIGNRTYRFDLITYVYNPKEACTSMDVWQTDYKDDPYQLKGITRQDFDAFESKHNLELPPSYRKIVQKQNGGMLQYNSVIGEGDILFPIDHLYGIGQPGLEDSPYLIKEWNLPQDILIFSGDGNAWFALDYSAGAPSVIYIEADTEEVIKVAPSFEAFLANLTYQDPGTEMDGGNWTKEEAEAIFSGQDEYLIEEVILDFAYTDDSQWYLGELLNLTEHSSPLVREAIDGVIGNEIEHYLHESQEETVKLLKKIINNLSRDSNGDIRRHMKELKERYTL</sequence>
<dbReference type="SUPFAM" id="SSF160631">
    <property type="entry name" value="SMI1/KNR4-like"/>
    <property type="match status" value="1"/>
</dbReference>
<dbReference type="EMBL" id="SRJC01000001">
    <property type="protein sequence ID" value="TGB03663.1"/>
    <property type="molecule type" value="Genomic_DNA"/>
</dbReference>
<evidence type="ECO:0000313" key="3">
    <source>
        <dbReference type="Proteomes" id="UP000297982"/>
    </source>
</evidence>
<proteinExistence type="predicted"/>
<dbReference type="SMART" id="SM00860">
    <property type="entry name" value="SMI1_KNR4"/>
    <property type="match status" value="1"/>
</dbReference>
<organism evidence="2 3">
    <name type="scientific">Halobacillus salinus</name>
    <dbReference type="NCBI Taxonomy" id="192814"/>
    <lineage>
        <taxon>Bacteria</taxon>
        <taxon>Bacillati</taxon>
        <taxon>Bacillota</taxon>
        <taxon>Bacilli</taxon>
        <taxon>Bacillales</taxon>
        <taxon>Bacillaceae</taxon>
        <taxon>Halobacillus</taxon>
    </lineage>
</organism>
<accession>A0A4Z0GZN0</accession>
<keyword evidence="3" id="KW-1185">Reference proteome</keyword>
<dbReference type="AlphaFoldDB" id="A0A4Z0GZN0"/>
<dbReference type="Proteomes" id="UP000297982">
    <property type="component" value="Unassembled WGS sequence"/>
</dbReference>
<dbReference type="STRING" id="192814.GCA_900166575_00541"/>